<name>A0A074V9Y3_9NEIS</name>
<reference evidence="1 2" key="1">
    <citation type="journal article" date="2014" name="PLoS Genet.">
        <title>Hidden diversity in honey bee gut symbionts detected by single-cell genomics.</title>
        <authorList>
            <person name="Engel P."/>
            <person name="Stepanauskas R."/>
            <person name="Moran N."/>
        </authorList>
    </citation>
    <scope>NUCLEOTIDE SEQUENCE [LARGE SCALE GENOMIC DNA]</scope>
    <source>
        <strain evidence="1 2">SCGC AB-598-J21</strain>
    </source>
</reference>
<dbReference type="EMBL" id="AVQL01000446">
    <property type="protein sequence ID" value="KEQ00692.1"/>
    <property type="molecule type" value="Genomic_DNA"/>
</dbReference>
<accession>A0A074V9Y3</accession>
<protein>
    <submittedName>
        <fullName evidence="1">Uncharacterized protein</fullName>
    </submittedName>
</protein>
<dbReference type="Proteomes" id="UP000027644">
    <property type="component" value="Unassembled WGS sequence"/>
</dbReference>
<organism evidence="1 2">
    <name type="scientific">Snodgrassella alvi SCGC AB-598-J21</name>
    <dbReference type="NCBI Taxonomy" id="1385367"/>
    <lineage>
        <taxon>Bacteria</taxon>
        <taxon>Pseudomonadati</taxon>
        <taxon>Pseudomonadota</taxon>
        <taxon>Betaproteobacteria</taxon>
        <taxon>Neisseriales</taxon>
        <taxon>Neisseriaceae</taxon>
        <taxon>Snodgrassella</taxon>
    </lineage>
</organism>
<proteinExistence type="predicted"/>
<dbReference type="AlphaFoldDB" id="A0A074V9Y3"/>
<evidence type="ECO:0000313" key="2">
    <source>
        <dbReference type="Proteomes" id="UP000027644"/>
    </source>
</evidence>
<sequence>MSKPDFTNSLTEQERVDLITTIKVTMQIVVDNSLLEEQGKTKFFDLFEPFYPKNGPMSAFFMSKKELLKVTLRNSSKDKIIWNRGSIGFDYNRFDINELRTLFVPDDFDKLLDLTFEGVNKEIVEYEGKEVGSYYLYTYHWKLNNKLKVMFKVNDNLYIKEDNYPRDFFMIDIVLDN</sequence>
<evidence type="ECO:0000313" key="1">
    <source>
        <dbReference type="EMBL" id="KEQ00692.1"/>
    </source>
</evidence>
<gene>
    <name evidence="1" type="ORF">SASC598J21_014850</name>
</gene>
<comment type="caution">
    <text evidence="1">The sequence shown here is derived from an EMBL/GenBank/DDBJ whole genome shotgun (WGS) entry which is preliminary data.</text>
</comment>